<gene>
    <name evidence="1" type="primary">P0498B01.28</name>
</gene>
<sequence length="83" mass="9539">MREKRKRKRRKKKAMEVDMGPFFILEIDAVGDALTEKKGKRFKILRAGAFLPDGKRSQLGYKPWLRTGASGFYTGAPRILLLQ</sequence>
<dbReference type="Proteomes" id="UP000817658">
    <property type="component" value="Chromosome 1"/>
</dbReference>
<evidence type="ECO:0000313" key="1">
    <source>
        <dbReference type="EMBL" id="BAD72433.1"/>
    </source>
</evidence>
<name>Q5SMX1_ORYSJ</name>
<proteinExistence type="predicted"/>
<organism evidence="1">
    <name type="scientific">Oryza sativa subsp. japonica</name>
    <name type="common">Rice</name>
    <dbReference type="NCBI Taxonomy" id="39947"/>
    <lineage>
        <taxon>Eukaryota</taxon>
        <taxon>Viridiplantae</taxon>
        <taxon>Streptophyta</taxon>
        <taxon>Embryophyta</taxon>
        <taxon>Tracheophyta</taxon>
        <taxon>Spermatophyta</taxon>
        <taxon>Magnoliopsida</taxon>
        <taxon>Liliopsida</taxon>
        <taxon>Poales</taxon>
        <taxon>Poaceae</taxon>
        <taxon>BOP clade</taxon>
        <taxon>Oryzoideae</taxon>
        <taxon>Oryzeae</taxon>
        <taxon>Oryzinae</taxon>
        <taxon>Oryza</taxon>
        <taxon>Oryza sativa</taxon>
    </lineage>
</organism>
<protein>
    <submittedName>
        <fullName evidence="1">Uncharacterized protein</fullName>
    </submittedName>
</protein>
<dbReference type="EMBL" id="AP003417">
    <property type="protein sequence ID" value="BAD72433.1"/>
    <property type="molecule type" value="Genomic_DNA"/>
</dbReference>
<accession>Q5SMX1</accession>
<reference evidence="1" key="1">
    <citation type="journal article" date="2002" name="Nature">
        <title>The genome sequence and structure of rice chromosome 1.</title>
        <authorList>
            <person name="Sasaki T."/>
            <person name="Matsumoto T."/>
            <person name="Yamamoto K."/>
            <person name="Sakata K."/>
            <person name="Baba T."/>
            <person name="Katayose Y."/>
            <person name="Wu J."/>
            <person name="Niimura Y."/>
            <person name="Cheng Z."/>
            <person name="Nagamura Y."/>
            <person name="Antonio B.A."/>
            <person name="Kanamori H."/>
            <person name="Hosokawa S."/>
            <person name="Masukawa M."/>
            <person name="Arikawa K."/>
            <person name="Chiden Y."/>
            <person name="Hayashi M."/>
            <person name="Okamoto M."/>
            <person name="Ando T."/>
            <person name="Aoki H."/>
            <person name="Arita K."/>
            <person name="Hamada M."/>
            <person name="Harada C."/>
            <person name="Hijishita S."/>
            <person name="Honda M."/>
            <person name="Ichikawa Y."/>
            <person name="Idonuma A."/>
            <person name="Iijima M."/>
            <person name="Ikeda M."/>
            <person name="Ikeno M."/>
            <person name="Itoh S."/>
            <person name="Itoh T."/>
            <person name="Itoh Y."/>
            <person name="Itoh Y."/>
            <person name="Iwabuchi A."/>
            <person name="Kamiya K."/>
            <person name="Karasawa W."/>
            <person name="Katagiri S."/>
            <person name="Kikuta A."/>
            <person name="Kobayashi N."/>
            <person name="Kono I."/>
            <person name="Machita K."/>
            <person name="Maehara T."/>
            <person name="Mizuno H."/>
            <person name="Mizubayashi T."/>
            <person name="Mukai Y."/>
            <person name="Nagasaki H."/>
            <person name="Nakashima M."/>
            <person name="Nakama Y."/>
            <person name="Nakamichi Y."/>
            <person name="Nakamura M."/>
            <person name="Namiki N."/>
            <person name="Negishi M."/>
            <person name="Ohta I."/>
            <person name="Ono N."/>
            <person name="Saji S."/>
            <person name="Sakai K."/>
            <person name="Shibata M."/>
            <person name="Shimokawa T."/>
            <person name="Shomura A."/>
            <person name="Song J."/>
            <person name="Takazaki Y."/>
            <person name="Terasawa K."/>
            <person name="Tsuji K."/>
            <person name="Waki K."/>
            <person name="Yamagata H."/>
            <person name="Yamane H."/>
            <person name="Yoshiki S."/>
            <person name="Yoshihara R."/>
            <person name="Yukawa K."/>
            <person name="Zhong H."/>
            <person name="Iwama H."/>
            <person name="Endo T."/>
            <person name="Ito H."/>
            <person name="Hahn J.H."/>
            <person name="Kim H.I."/>
            <person name="Eun M.Y."/>
            <person name="Yano M."/>
            <person name="Jiang J."/>
            <person name="Gojobori T."/>
        </authorList>
    </citation>
    <scope>NUCLEOTIDE SEQUENCE [LARGE SCALE GENOMIC DNA]</scope>
</reference>
<dbReference type="AlphaFoldDB" id="Q5SMX1"/>